<dbReference type="Gene3D" id="1.10.10.2910">
    <property type="match status" value="1"/>
</dbReference>
<dbReference type="InterPro" id="IPR010359">
    <property type="entry name" value="IrrE_HExxH"/>
</dbReference>
<evidence type="ECO:0000313" key="2">
    <source>
        <dbReference type="EMBL" id="MDW4572661.1"/>
    </source>
</evidence>
<name>A0ABU4H009_9MICO</name>
<dbReference type="RefSeq" id="WP_318353180.1">
    <property type="nucleotide sequence ID" value="NZ_JAWQEV010000002.1"/>
</dbReference>
<comment type="caution">
    <text evidence="2">The sequence shown here is derived from an EMBL/GenBank/DDBJ whole genome shotgun (WGS) entry which is preliminary data.</text>
</comment>
<proteinExistence type="predicted"/>
<gene>
    <name evidence="2" type="ORF">R8Z58_07710</name>
</gene>
<sequence>MKLGPWVDQAITILDAPTREQFALDPHDALTNQLGLTVRPVDSLSSTRDDGGFCDGMSFLDDGVILYAPTPNSRRQNFTLAHELGHWIVERDQGLFDWIADQSDPPALLETVCDQIAQRLLLPEVLTNEVVGTDLVRAHHVQDLYENSQASYQACAIAIARRIQGLGAVVLIDRYDGQVHHASIQPDPDDGWPAVYPWRGQMLHDAHALREILPGSTLTRRITWRDSWGRTEDFYADAISDDRRVIAILAGHDIWKVDPGYMIQPRDFDTRPLLTIYCCGQDRTFRGYPCPTCGKGFCPVCKNCHCDRASKTEEACRGTCFQLFQRHLLVDGLCEDCR</sequence>
<evidence type="ECO:0000313" key="3">
    <source>
        <dbReference type="Proteomes" id="UP001283109"/>
    </source>
</evidence>
<dbReference type="Pfam" id="PF06114">
    <property type="entry name" value="Peptidase_M78"/>
    <property type="match status" value="1"/>
</dbReference>
<reference evidence="2 3" key="1">
    <citation type="submission" date="2023-11" db="EMBL/GenBank/DDBJ databases">
        <title>Draft genome sequence of Microbacterium arthrosphaerae JCM 30492.</title>
        <authorList>
            <person name="Zhang G."/>
            <person name="Ding Y."/>
        </authorList>
    </citation>
    <scope>NUCLEOTIDE SEQUENCE [LARGE SCALE GENOMIC DNA]</scope>
    <source>
        <strain evidence="2 3">JCM 30492</strain>
    </source>
</reference>
<evidence type="ECO:0000259" key="1">
    <source>
        <dbReference type="Pfam" id="PF06114"/>
    </source>
</evidence>
<feature type="domain" description="IrrE N-terminal-like" evidence="1">
    <location>
        <begin position="62"/>
        <end position="130"/>
    </location>
</feature>
<protein>
    <submittedName>
        <fullName evidence="2">ImmA/IrrE family metallo-endopeptidase</fullName>
    </submittedName>
</protein>
<keyword evidence="3" id="KW-1185">Reference proteome</keyword>
<dbReference type="Proteomes" id="UP001283109">
    <property type="component" value="Unassembled WGS sequence"/>
</dbReference>
<organism evidence="2 3">
    <name type="scientific">Microbacterium arthrosphaerae</name>
    <dbReference type="NCBI Taxonomy" id="792652"/>
    <lineage>
        <taxon>Bacteria</taxon>
        <taxon>Bacillati</taxon>
        <taxon>Actinomycetota</taxon>
        <taxon>Actinomycetes</taxon>
        <taxon>Micrococcales</taxon>
        <taxon>Microbacteriaceae</taxon>
        <taxon>Microbacterium</taxon>
    </lineage>
</organism>
<accession>A0ABU4H009</accession>
<dbReference type="EMBL" id="JAWQEV010000002">
    <property type="protein sequence ID" value="MDW4572661.1"/>
    <property type="molecule type" value="Genomic_DNA"/>
</dbReference>